<dbReference type="PANTHER" id="PTHR43434">
    <property type="entry name" value="PHOSPHOGLYCOLATE PHOSPHATASE"/>
    <property type="match status" value="1"/>
</dbReference>
<evidence type="ECO:0000313" key="2">
    <source>
        <dbReference type="Proteomes" id="UP000287394"/>
    </source>
</evidence>
<dbReference type="Pfam" id="PF13419">
    <property type="entry name" value="HAD_2"/>
    <property type="match status" value="1"/>
</dbReference>
<dbReference type="Gene3D" id="1.10.150.240">
    <property type="entry name" value="Putative phosphatase, domain 2"/>
    <property type="match status" value="1"/>
</dbReference>
<sequence>MPTTAPVRGVIFDLDGTLADTFPVIFAAFRHAFAVHADRHLSDAEIEAMFGPNEEGCIRKAIPGDWQACLATYLAEYERVHDLCPGPFPGVIALLDWLRARGVLVAIVTGKGAQSAAISLRRLELNGHFEIVKPGSPEGSIKPQAIREVLAEWAMTPADVVYVGDAPSDVTAAREVGVRVIGAAWADSTDAAKLAAMSPDALLKSVGELREWLAGAV</sequence>
<dbReference type="InterPro" id="IPR023214">
    <property type="entry name" value="HAD_sf"/>
</dbReference>
<dbReference type="SUPFAM" id="SSF56784">
    <property type="entry name" value="HAD-like"/>
    <property type="match status" value="1"/>
</dbReference>
<dbReference type="GO" id="GO:0005829">
    <property type="term" value="C:cytosol"/>
    <property type="evidence" value="ECO:0007669"/>
    <property type="project" value="TreeGrafter"/>
</dbReference>
<evidence type="ECO:0000313" key="1">
    <source>
        <dbReference type="EMBL" id="BDI34410.1"/>
    </source>
</evidence>
<reference evidence="1 2" key="1">
    <citation type="journal article" date="2019" name="Int. J. Syst. Evol. Microbiol.">
        <title>Capsulimonas corticalis gen. nov., sp. nov., an aerobic capsulated bacterium, of a novel bacterial order, Capsulimonadales ord. nov., of the class Armatimonadia of the phylum Armatimonadetes.</title>
        <authorList>
            <person name="Li J."/>
            <person name="Kudo C."/>
            <person name="Tonouchi A."/>
        </authorList>
    </citation>
    <scope>NUCLEOTIDE SEQUENCE [LARGE SCALE GENOMIC DNA]</scope>
    <source>
        <strain evidence="1 2">AX-7</strain>
    </source>
</reference>
<dbReference type="InterPro" id="IPR036412">
    <property type="entry name" value="HAD-like_sf"/>
</dbReference>
<gene>
    <name evidence="1" type="ORF">CCAX7_64610</name>
</gene>
<accession>A0A402CQN3</accession>
<dbReference type="SFLD" id="SFLDS00003">
    <property type="entry name" value="Haloacid_Dehalogenase"/>
    <property type="match status" value="1"/>
</dbReference>
<dbReference type="PANTHER" id="PTHR43434:SF24">
    <property type="entry name" value="HYDROLASE-RELATED"/>
    <property type="match status" value="1"/>
</dbReference>
<dbReference type="GO" id="GO:0006281">
    <property type="term" value="P:DNA repair"/>
    <property type="evidence" value="ECO:0007669"/>
    <property type="project" value="TreeGrafter"/>
</dbReference>
<dbReference type="RefSeq" id="WP_165863952.1">
    <property type="nucleotide sequence ID" value="NZ_AP025739.1"/>
</dbReference>
<dbReference type="InterPro" id="IPR023198">
    <property type="entry name" value="PGP-like_dom2"/>
</dbReference>
<dbReference type="EMBL" id="AP025739">
    <property type="protein sequence ID" value="BDI34410.1"/>
    <property type="molecule type" value="Genomic_DNA"/>
</dbReference>
<dbReference type="Proteomes" id="UP000287394">
    <property type="component" value="Chromosome"/>
</dbReference>
<name>A0A402CQN3_9BACT</name>
<dbReference type="KEGG" id="ccot:CCAX7_64610"/>
<keyword evidence="2" id="KW-1185">Reference proteome</keyword>
<dbReference type="InterPro" id="IPR041492">
    <property type="entry name" value="HAD_2"/>
</dbReference>
<dbReference type="GO" id="GO:0008967">
    <property type="term" value="F:phosphoglycolate phosphatase activity"/>
    <property type="evidence" value="ECO:0007669"/>
    <property type="project" value="TreeGrafter"/>
</dbReference>
<dbReference type="AlphaFoldDB" id="A0A402CQN3"/>
<dbReference type="InterPro" id="IPR050155">
    <property type="entry name" value="HAD-like_hydrolase_sf"/>
</dbReference>
<dbReference type="SFLD" id="SFLDG01129">
    <property type="entry name" value="C1.5:_HAD__Beta-PGM__Phosphata"/>
    <property type="match status" value="1"/>
</dbReference>
<dbReference type="Gene3D" id="3.40.50.1000">
    <property type="entry name" value="HAD superfamily/HAD-like"/>
    <property type="match status" value="1"/>
</dbReference>
<protein>
    <submittedName>
        <fullName evidence="1">Phosphoglycolate phosphatase</fullName>
    </submittedName>
</protein>
<organism evidence="1 2">
    <name type="scientific">Capsulimonas corticalis</name>
    <dbReference type="NCBI Taxonomy" id="2219043"/>
    <lineage>
        <taxon>Bacteria</taxon>
        <taxon>Bacillati</taxon>
        <taxon>Armatimonadota</taxon>
        <taxon>Armatimonadia</taxon>
        <taxon>Capsulimonadales</taxon>
        <taxon>Capsulimonadaceae</taxon>
        <taxon>Capsulimonas</taxon>
    </lineage>
</organism>
<proteinExistence type="predicted"/>